<dbReference type="Proteomes" id="UP000014216">
    <property type="component" value="Unassembled WGS sequence"/>
</dbReference>
<evidence type="ECO:0000313" key="7">
    <source>
        <dbReference type="EMBL" id="EMS79354.1"/>
    </source>
</evidence>
<proteinExistence type="predicted"/>
<dbReference type="Pfam" id="PF09989">
    <property type="entry name" value="DUF2229"/>
    <property type="match status" value="1"/>
</dbReference>
<dbReference type="GO" id="GO:0051536">
    <property type="term" value="F:iron-sulfur cluster binding"/>
    <property type="evidence" value="ECO:0007669"/>
    <property type="project" value="UniProtKB-KW"/>
</dbReference>
<dbReference type="SUPFAM" id="SSF53067">
    <property type="entry name" value="Actin-like ATPase domain"/>
    <property type="match status" value="2"/>
</dbReference>
<dbReference type="Gene3D" id="3.30.420.40">
    <property type="match status" value="4"/>
</dbReference>
<dbReference type="CDD" id="cd24035">
    <property type="entry name" value="ASKHA_NBD_O66634-like_rpt2"/>
    <property type="match status" value="1"/>
</dbReference>
<dbReference type="InterPro" id="IPR051805">
    <property type="entry name" value="Dehydratase_Activator_Redct"/>
</dbReference>
<evidence type="ECO:0000259" key="6">
    <source>
        <dbReference type="Pfam" id="PF09989"/>
    </source>
</evidence>
<feature type="domain" description="ATPase BadF/BadG/BcrA/BcrD type" evidence="5">
    <location>
        <begin position="80"/>
        <end position="250"/>
    </location>
</feature>
<keyword evidence="2" id="KW-0479">Metal-binding</keyword>
<evidence type="ECO:0000313" key="8">
    <source>
        <dbReference type="Proteomes" id="UP000014216"/>
    </source>
</evidence>
<dbReference type="CDD" id="cd24034">
    <property type="entry name" value="ASKHA_NBD_O66634-like_rpt1"/>
    <property type="match status" value="1"/>
</dbReference>
<name>S0G1K1_9BACT</name>
<dbReference type="Pfam" id="PF01869">
    <property type="entry name" value="BcrAD_BadFG"/>
    <property type="match status" value="2"/>
</dbReference>
<accession>S0G1K1</accession>
<keyword evidence="3" id="KW-0408">Iron</keyword>
<protein>
    <submittedName>
        <fullName evidence="7">CoA-substrate-specific enzyme activase</fullName>
    </submittedName>
</protein>
<comment type="caution">
    <text evidence="7">The sequence shown here is derived from an EMBL/GenBank/DDBJ whole genome shotgun (WGS) entry which is preliminary data.</text>
</comment>
<feature type="domain" description="ATPase BadF/BadG/BcrA/BcrD type" evidence="5">
    <location>
        <begin position="326"/>
        <end position="579"/>
    </location>
</feature>
<evidence type="ECO:0000256" key="3">
    <source>
        <dbReference type="ARBA" id="ARBA00023004"/>
    </source>
</evidence>
<dbReference type="InterPro" id="IPR043129">
    <property type="entry name" value="ATPase_NBD"/>
</dbReference>
<organism evidence="7 8">
    <name type="scientific">Desulfotignum phosphitoxidans DSM 13687</name>
    <dbReference type="NCBI Taxonomy" id="1286635"/>
    <lineage>
        <taxon>Bacteria</taxon>
        <taxon>Pseudomonadati</taxon>
        <taxon>Thermodesulfobacteriota</taxon>
        <taxon>Desulfobacteria</taxon>
        <taxon>Desulfobacterales</taxon>
        <taxon>Desulfobacteraceae</taxon>
        <taxon>Desulfotignum</taxon>
    </lineage>
</organism>
<dbReference type="InterPro" id="IPR008275">
    <property type="entry name" value="CoA_E_activase_dom"/>
</dbReference>
<feature type="domain" description="DUF2229" evidence="6">
    <location>
        <begin position="672"/>
        <end position="886"/>
    </location>
</feature>
<evidence type="ECO:0000256" key="1">
    <source>
        <dbReference type="ARBA" id="ARBA00001966"/>
    </source>
</evidence>
<dbReference type="InterPro" id="IPR018709">
    <property type="entry name" value="CoA_activase_DUF2229"/>
</dbReference>
<comment type="cofactor">
    <cofactor evidence="1">
        <name>[4Fe-4S] cluster</name>
        <dbReference type="ChEBI" id="CHEBI:49883"/>
    </cofactor>
</comment>
<gene>
    <name evidence="7" type="ORF">Dpo_5c02810</name>
</gene>
<dbReference type="GO" id="GO:0046872">
    <property type="term" value="F:metal ion binding"/>
    <property type="evidence" value="ECO:0007669"/>
    <property type="project" value="UniProtKB-KW"/>
</dbReference>
<evidence type="ECO:0000256" key="2">
    <source>
        <dbReference type="ARBA" id="ARBA00022723"/>
    </source>
</evidence>
<dbReference type="OrthoDB" id="9177882at2"/>
<dbReference type="RefSeq" id="WP_006966484.1">
    <property type="nucleotide sequence ID" value="NZ_APJX01000005.1"/>
</dbReference>
<evidence type="ECO:0000259" key="5">
    <source>
        <dbReference type="Pfam" id="PF01869"/>
    </source>
</evidence>
<keyword evidence="8" id="KW-1185">Reference proteome</keyword>
<sequence>MNDIIAGIDVGSVSVSMAVIDGKKTLLHKASTFHQGDVKACLTRLLSHEVMQSVTHVAVTDATPGFVFCHERYDDQVALIRAAKFLYGQSFDALLHVGGEKFSLSLFDAAGNYTGARHNTSCAAGTGSFLDQQARRLNLQGSHEISEYAMNNRQGRPDIATRCAVFAKTDLIHAQQEGYNIEQICDGLCHGLAKNIANTLFKGKIFTGKIIFCGGVSRNRSVTRYLESLLDLTLTIDDCAQIYGALGAALCLADEISNRMPVPETFDSPRAFFTDTVKKDNYRYPPLSLTLSDYPDFSCHKTYVVDKVEVEIYTDPFELDLSAGFLGLDVGSTSTKSILITKDLVPVIGCYTKTASRPVQAVQTIFKVLDDWITRNRLNVTIAGCGTTGSGRRISGRVIGADLEPDEITAHATAAVNLNKDVDTIIEIGGQDAKFTLLKHGRVTASVMNTVCAAGTGSFIEEQAEKLMCPLSEYSDQAEGISAPVSSDRCTVFMERDINYFFAEGFEQKEILASVLHSVRDNYLTKVATVGNIGNCILFQGATARNRALVAAFEQKLQKPIHVSQFCHLTGALGVALLASEQAIEHTGFRGFDLWKKNIPVRQEVCQLCSNHCKITIADVDGRPQAYGFLCGRDYDTQKMVSPDTRYSMKKLRKPLSRPKTGNAFTPDAPVIGIPAALHLFEDLVFWEQFFSLLGIKTVTSRQLKHPVSLGKTVAKAEFCAPVMALHGHVSHLLKKVPHVFLPFYFEDKSTQKKIRRQHCYYTQFMPSVLACLDPDESDRLIMPTIKYLYTSFHTKMALYRALKPLMPQGPISFFDIHTAWDKAMEYRKDEQERLAALFKTRTRDINGVKVLLLGRPYTVLPDTMNHHIPQIFEKMGIQTFFQDMLDTSEMDLSPIRPLLEEIHWKYAARILESAYAAALTEGLYPVYITSFRCSPDAFGVDYFKRIMEQSNKPYLVLELDEHDSSVGYETRIEAAVRAFTNHFQATSRPAARPLDFAPLFFDRPEDKTIIFPNWDALTGQLIVSTFKSEGHRALLMEETPETLKKSLLTNTGQCIPLNALAAGFIHTVKKHRLNPADTVLWLNRSDIACNIRLYPYHIQQIFKQEGNGFEKSGIYLGELSLFDISFKASTNAYFAYMFGGLLRSIGCKIRPYEVTPGETDRVLPRALAIISRAFATGGSKEQALAQAIPLFRQIRTRDIGTRPKVAIFGDLYARDNEVMNQDLIHYIEAHGGEVITTPYYKYVKIIAGSYFRKWFKEGKYLSLISNKALLVAMNTMEKKYYPYFEPVLKESDLKIPSACEDVLAQYGIQPEHTGESMDNILKIHHILQEHPDVALLVQTTPAFCCPGLVTEAMAARLEATTGVPIVSITYDVSGGNKNKVIVPFIKYFKRRDPAFPCKATI</sequence>
<dbReference type="PANTHER" id="PTHR32329:SF2">
    <property type="entry name" value="BIFUNCTIONAL PROTEIN [INCLUDES 2-HYDROXYACYL-COA DEHYDRATASE (N-TER) AND ITS ACTIVATOR DOMAIN (C_TERM)"/>
    <property type="match status" value="1"/>
</dbReference>
<reference evidence="7 8" key="1">
    <citation type="journal article" date="2013" name="Genome Announc.">
        <title>Draft Genome Sequence of Desulfotignum phosphitoxidans DSM 13687 Strain FiPS-3.</title>
        <authorList>
            <person name="Poehlein A."/>
            <person name="Daniel R."/>
            <person name="Simeonova D.D."/>
        </authorList>
    </citation>
    <scope>NUCLEOTIDE SEQUENCE [LARGE SCALE GENOMIC DNA]</scope>
    <source>
        <strain evidence="7 8">DSM 13687</strain>
    </source>
</reference>
<keyword evidence="4" id="KW-0411">Iron-sulfur</keyword>
<evidence type="ECO:0000256" key="4">
    <source>
        <dbReference type="ARBA" id="ARBA00023014"/>
    </source>
</evidence>
<dbReference type="PANTHER" id="PTHR32329">
    <property type="entry name" value="BIFUNCTIONAL PROTEIN [INCLUDES 2-HYDROXYACYL-COA DEHYDRATASE (N-TER) AND ITS ACTIVATOR DOMAIN (C_TERM)-RELATED"/>
    <property type="match status" value="1"/>
</dbReference>
<dbReference type="NCBIfam" id="TIGR00241">
    <property type="entry name" value="CoA_E_activ"/>
    <property type="match status" value="1"/>
</dbReference>
<dbReference type="EMBL" id="APJX01000005">
    <property type="protein sequence ID" value="EMS79354.1"/>
    <property type="molecule type" value="Genomic_DNA"/>
</dbReference>
<dbReference type="InterPro" id="IPR002731">
    <property type="entry name" value="ATPase_BadF"/>
</dbReference>